<dbReference type="STRING" id="695850.A0A067CXW8"/>
<keyword evidence="3" id="KW-0813">Transport</keyword>
<protein>
    <recommendedName>
        <fullName evidence="12">t-SNARE coiled-coil homology domain-containing protein</fullName>
    </recommendedName>
</protein>
<dbReference type="AlphaFoldDB" id="A0A067CXW8"/>
<dbReference type="InterPro" id="IPR045242">
    <property type="entry name" value="Syntaxin"/>
</dbReference>
<sequence length="307" mass="35347">MAHRDLTARFLDRRLVAQRRQTHGAMRYGGGKPYAMAKTSQRPTEMEEGKGTTKPAWTRAVDLANECIAQLQLKLDYLQKMHTRRLMVRFDESEKQHDLDIDSMTQEISKLFHSAESALQKVTREPLTASGLASPAERNVRVNVQRSLASKLQELSSRYRRSQREYMETLRSQRNVSGDVFQWDSAGPMSLATSQQQQHLLHLDEDAAMVQAREREIQKIAKSIVDLSTVFKDLANMVIDQGTIIDRIDYNMEDVVTRVHSGLKELHRAEKYQHNARPARCIYLLLSLISLCFMILLMKHATPYVEY</sequence>
<dbReference type="Pfam" id="PF05739">
    <property type="entry name" value="SNARE"/>
    <property type="match status" value="1"/>
</dbReference>
<keyword evidence="5" id="KW-0653">Protein transport</keyword>
<dbReference type="Gene3D" id="1.20.58.70">
    <property type="match status" value="1"/>
</dbReference>
<dbReference type="GO" id="GO:0031201">
    <property type="term" value="C:SNARE complex"/>
    <property type="evidence" value="ECO:0007669"/>
    <property type="project" value="TreeGrafter"/>
</dbReference>
<accession>A0A067CXW8</accession>
<evidence type="ECO:0000256" key="6">
    <source>
        <dbReference type="ARBA" id="ARBA00022989"/>
    </source>
</evidence>
<dbReference type="RefSeq" id="XP_012197963.1">
    <property type="nucleotide sequence ID" value="XM_012342573.1"/>
</dbReference>
<keyword evidence="4 11" id="KW-0812">Transmembrane</keyword>
<dbReference type="CDD" id="cd15845">
    <property type="entry name" value="SNARE_syntaxin16"/>
    <property type="match status" value="1"/>
</dbReference>
<evidence type="ECO:0000256" key="3">
    <source>
        <dbReference type="ARBA" id="ARBA00022448"/>
    </source>
</evidence>
<feature type="domain" description="T-SNARE coiled-coil homology" evidence="12">
    <location>
        <begin position="207"/>
        <end position="269"/>
    </location>
</feature>
<feature type="transmembrane region" description="Helical" evidence="11">
    <location>
        <begin position="281"/>
        <end position="298"/>
    </location>
</feature>
<dbReference type="SUPFAM" id="SSF47661">
    <property type="entry name" value="t-snare proteins"/>
    <property type="match status" value="1"/>
</dbReference>
<reference evidence="13 14" key="1">
    <citation type="journal article" date="2013" name="PLoS Genet.">
        <title>Distinctive expansion of potential virulence genes in the genome of the oomycete fish pathogen Saprolegnia parasitica.</title>
        <authorList>
            <person name="Jiang R.H."/>
            <person name="de Bruijn I."/>
            <person name="Haas B.J."/>
            <person name="Belmonte R."/>
            <person name="Lobach L."/>
            <person name="Christie J."/>
            <person name="van den Ackerveken G."/>
            <person name="Bottin A."/>
            <person name="Bulone V."/>
            <person name="Diaz-Moreno S.M."/>
            <person name="Dumas B."/>
            <person name="Fan L."/>
            <person name="Gaulin E."/>
            <person name="Govers F."/>
            <person name="Grenville-Briggs L.J."/>
            <person name="Horner N.R."/>
            <person name="Levin J.Z."/>
            <person name="Mammella M."/>
            <person name="Meijer H.J."/>
            <person name="Morris P."/>
            <person name="Nusbaum C."/>
            <person name="Oome S."/>
            <person name="Phillips A.J."/>
            <person name="van Rooyen D."/>
            <person name="Rzeszutek E."/>
            <person name="Saraiva M."/>
            <person name="Secombes C.J."/>
            <person name="Seidl M.F."/>
            <person name="Snel B."/>
            <person name="Stassen J.H."/>
            <person name="Sykes S."/>
            <person name="Tripathy S."/>
            <person name="van den Berg H."/>
            <person name="Vega-Arreguin J.C."/>
            <person name="Wawra S."/>
            <person name="Young S.K."/>
            <person name="Zeng Q."/>
            <person name="Dieguez-Uribeondo J."/>
            <person name="Russ C."/>
            <person name="Tyler B.M."/>
            <person name="van West P."/>
        </authorList>
    </citation>
    <scope>NUCLEOTIDE SEQUENCE [LARGE SCALE GENOMIC DNA]</scope>
    <source>
        <strain evidence="13 14">CBS 223.65</strain>
    </source>
</reference>
<dbReference type="InterPro" id="IPR000727">
    <property type="entry name" value="T_SNARE_dom"/>
</dbReference>
<dbReference type="OMA" id="DFRRCHA"/>
<keyword evidence="9 11" id="KW-0472">Membrane</keyword>
<dbReference type="PROSITE" id="PS00914">
    <property type="entry name" value="SYNTAXIN"/>
    <property type="match status" value="1"/>
</dbReference>
<evidence type="ECO:0000256" key="5">
    <source>
        <dbReference type="ARBA" id="ARBA00022927"/>
    </source>
</evidence>
<dbReference type="PANTHER" id="PTHR19957:SF83">
    <property type="entry name" value="SYNTAXIN-16"/>
    <property type="match status" value="1"/>
</dbReference>
<dbReference type="GeneID" id="24126456"/>
<evidence type="ECO:0000259" key="12">
    <source>
        <dbReference type="PROSITE" id="PS50192"/>
    </source>
</evidence>
<comment type="subcellular location">
    <subcellularLocation>
        <location evidence="1">Golgi apparatus membrane</location>
        <topology evidence="1">Single-pass type IV membrane protein</topology>
    </subcellularLocation>
</comment>
<dbReference type="EMBL" id="KK583198">
    <property type="protein sequence ID" value="KDO31366.1"/>
    <property type="molecule type" value="Genomic_DNA"/>
</dbReference>
<comment type="similarity">
    <text evidence="2">Belongs to the syntaxin family.</text>
</comment>
<dbReference type="Proteomes" id="UP000030745">
    <property type="component" value="Unassembled WGS sequence"/>
</dbReference>
<keyword evidence="8" id="KW-0175">Coiled coil</keyword>
<evidence type="ECO:0000256" key="11">
    <source>
        <dbReference type="SAM" id="Phobius"/>
    </source>
</evidence>
<evidence type="ECO:0000256" key="10">
    <source>
        <dbReference type="SAM" id="MobiDB-lite"/>
    </source>
</evidence>
<evidence type="ECO:0000256" key="8">
    <source>
        <dbReference type="ARBA" id="ARBA00023054"/>
    </source>
</evidence>
<dbReference type="VEuPathDB" id="FungiDB:SPRG_03983"/>
<evidence type="ECO:0000256" key="1">
    <source>
        <dbReference type="ARBA" id="ARBA00004409"/>
    </source>
</evidence>
<evidence type="ECO:0000256" key="2">
    <source>
        <dbReference type="ARBA" id="ARBA00009063"/>
    </source>
</evidence>
<feature type="region of interest" description="Disordered" evidence="10">
    <location>
        <begin position="26"/>
        <end position="53"/>
    </location>
</feature>
<name>A0A067CXW8_SAPPC</name>
<dbReference type="GO" id="GO:0048278">
    <property type="term" value="P:vesicle docking"/>
    <property type="evidence" value="ECO:0007669"/>
    <property type="project" value="TreeGrafter"/>
</dbReference>
<gene>
    <name evidence="13" type="ORF">SPRG_03983</name>
</gene>
<dbReference type="GO" id="GO:0006906">
    <property type="term" value="P:vesicle fusion"/>
    <property type="evidence" value="ECO:0007669"/>
    <property type="project" value="TreeGrafter"/>
</dbReference>
<dbReference type="GO" id="GO:0000149">
    <property type="term" value="F:SNARE binding"/>
    <property type="evidence" value="ECO:0007669"/>
    <property type="project" value="TreeGrafter"/>
</dbReference>
<evidence type="ECO:0000256" key="9">
    <source>
        <dbReference type="ARBA" id="ARBA00023136"/>
    </source>
</evidence>
<evidence type="ECO:0000256" key="4">
    <source>
        <dbReference type="ARBA" id="ARBA00022692"/>
    </source>
</evidence>
<dbReference type="OrthoDB" id="10251371at2759"/>
<evidence type="ECO:0000256" key="7">
    <source>
        <dbReference type="ARBA" id="ARBA00023034"/>
    </source>
</evidence>
<dbReference type="PANTHER" id="PTHR19957">
    <property type="entry name" value="SYNTAXIN"/>
    <property type="match status" value="1"/>
</dbReference>
<evidence type="ECO:0000313" key="13">
    <source>
        <dbReference type="EMBL" id="KDO31366.1"/>
    </source>
</evidence>
<dbReference type="InterPro" id="IPR006012">
    <property type="entry name" value="Syntaxin/epimorphin_CS"/>
</dbReference>
<proteinExistence type="inferred from homology"/>
<dbReference type="SMART" id="SM00397">
    <property type="entry name" value="t_SNARE"/>
    <property type="match status" value="1"/>
</dbReference>
<dbReference type="GO" id="GO:0006886">
    <property type="term" value="P:intracellular protein transport"/>
    <property type="evidence" value="ECO:0007669"/>
    <property type="project" value="InterPro"/>
</dbReference>
<organism evidence="13 14">
    <name type="scientific">Saprolegnia parasitica (strain CBS 223.65)</name>
    <dbReference type="NCBI Taxonomy" id="695850"/>
    <lineage>
        <taxon>Eukaryota</taxon>
        <taxon>Sar</taxon>
        <taxon>Stramenopiles</taxon>
        <taxon>Oomycota</taxon>
        <taxon>Saprolegniomycetes</taxon>
        <taxon>Saprolegniales</taxon>
        <taxon>Saprolegniaceae</taxon>
        <taxon>Saprolegnia</taxon>
    </lineage>
</organism>
<dbReference type="InterPro" id="IPR010989">
    <property type="entry name" value="SNARE"/>
</dbReference>
<dbReference type="GO" id="GO:0005484">
    <property type="term" value="F:SNAP receptor activity"/>
    <property type="evidence" value="ECO:0007669"/>
    <property type="project" value="InterPro"/>
</dbReference>
<keyword evidence="7" id="KW-0333">Golgi apparatus</keyword>
<keyword evidence="6 11" id="KW-1133">Transmembrane helix</keyword>
<dbReference type="GO" id="GO:0000139">
    <property type="term" value="C:Golgi membrane"/>
    <property type="evidence" value="ECO:0007669"/>
    <property type="project" value="UniProtKB-SubCell"/>
</dbReference>
<dbReference type="PROSITE" id="PS50192">
    <property type="entry name" value="T_SNARE"/>
    <property type="match status" value="1"/>
</dbReference>
<dbReference type="KEGG" id="spar:SPRG_03983"/>
<evidence type="ECO:0000313" key="14">
    <source>
        <dbReference type="Proteomes" id="UP000030745"/>
    </source>
</evidence>
<keyword evidence="14" id="KW-1185">Reference proteome</keyword>